<feature type="non-terminal residue" evidence="4">
    <location>
        <position position="1028"/>
    </location>
</feature>
<dbReference type="InterPro" id="IPR001878">
    <property type="entry name" value="Znf_CCHC"/>
</dbReference>
<dbReference type="SUPFAM" id="SSF57756">
    <property type="entry name" value="Retrovirus zinc finger-like domains"/>
    <property type="match status" value="1"/>
</dbReference>
<dbReference type="EMBL" id="CAJVPY010012305">
    <property type="protein sequence ID" value="CAG8733223.1"/>
    <property type="molecule type" value="Genomic_DNA"/>
</dbReference>
<evidence type="ECO:0000256" key="1">
    <source>
        <dbReference type="PROSITE-ProRule" id="PRU00047"/>
    </source>
</evidence>
<dbReference type="Pfam" id="PF00098">
    <property type="entry name" value="zf-CCHC"/>
    <property type="match status" value="1"/>
</dbReference>
<dbReference type="AlphaFoldDB" id="A0A9N9IE66"/>
<evidence type="ECO:0000313" key="5">
    <source>
        <dbReference type="Proteomes" id="UP000789405"/>
    </source>
</evidence>
<evidence type="ECO:0000259" key="3">
    <source>
        <dbReference type="PROSITE" id="PS50158"/>
    </source>
</evidence>
<gene>
    <name evidence="4" type="ORF">DERYTH_LOCUS15313</name>
</gene>
<dbReference type="PROSITE" id="PS50158">
    <property type="entry name" value="ZF_CCHC"/>
    <property type="match status" value="1"/>
</dbReference>
<keyword evidence="5" id="KW-1185">Reference proteome</keyword>
<feature type="compositionally biased region" description="Basic and acidic residues" evidence="2">
    <location>
        <begin position="658"/>
        <end position="672"/>
    </location>
</feature>
<protein>
    <submittedName>
        <fullName evidence="4">23555_t:CDS:1</fullName>
    </submittedName>
</protein>
<dbReference type="SMART" id="SM00343">
    <property type="entry name" value="ZnF_C2HC"/>
    <property type="match status" value="1"/>
</dbReference>
<evidence type="ECO:0000313" key="4">
    <source>
        <dbReference type="EMBL" id="CAG8733223.1"/>
    </source>
</evidence>
<proteinExistence type="predicted"/>
<feature type="compositionally biased region" description="Polar residues" evidence="2">
    <location>
        <begin position="868"/>
        <end position="888"/>
    </location>
</feature>
<reference evidence="4" key="1">
    <citation type="submission" date="2021-06" db="EMBL/GenBank/DDBJ databases">
        <authorList>
            <person name="Kallberg Y."/>
            <person name="Tangrot J."/>
            <person name="Rosling A."/>
        </authorList>
    </citation>
    <scope>NUCLEOTIDE SEQUENCE</scope>
    <source>
        <strain evidence="4">MA453B</strain>
    </source>
</reference>
<feature type="region of interest" description="Disordered" evidence="2">
    <location>
        <begin position="607"/>
        <end position="722"/>
    </location>
</feature>
<dbReference type="Gene3D" id="4.10.60.10">
    <property type="entry name" value="Zinc finger, CCHC-type"/>
    <property type="match status" value="1"/>
</dbReference>
<dbReference type="Proteomes" id="UP000789405">
    <property type="component" value="Unassembled WGS sequence"/>
</dbReference>
<dbReference type="InterPro" id="IPR036875">
    <property type="entry name" value="Znf_CCHC_sf"/>
</dbReference>
<feature type="compositionally biased region" description="Polar residues" evidence="2">
    <location>
        <begin position="632"/>
        <end position="649"/>
    </location>
</feature>
<evidence type="ECO:0000256" key="2">
    <source>
        <dbReference type="SAM" id="MobiDB-lite"/>
    </source>
</evidence>
<feature type="compositionally biased region" description="Basic and acidic residues" evidence="2">
    <location>
        <begin position="695"/>
        <end position="705"/>
    </location>
</feature>
<feature type="region of interest" description="Disordered" evidence="2">
    <location>
        <begin position="866"/>
        <end position="908"/>
    </location>
</feature>
<keyword evidence="1" id="KW-0862">Zinc</keyword>
<dbReference type="GO" id="GO:0003676">
    <property type="term" value="F:nucleic acid binding"/>
    <property type="evidence" value="ECO:0007669"/>
    <property type="project" value="InterPro"/>
</dbReference>
<sequence>MNCPDKVKKLKKLIVKTTNYKGIVTKVLEEKPKEVKKEEEISKQIKIKTEVSPILKKSLNLTVQQATDLYVYLEFKKKFNQGTLPINKLPYLINKAKQYNEPQEVFQEYFNKYPNPPSDEHKEKLQKKLKEFDQKIEKYLNGNLINKRTPIQETKRVYNLKKKEFRKQIFNYIEEEKVDPENLTDKEITTYLVYSLVTADRSKVKASLETISRKSFNVRNWLKHTQSVIEFEPPKNLKRLTSLISEFDGAIEKYKEWRNQLENAFKALKLGDLIIFGRYSGTPKKGYTLRGRDYVSTANRANEYRWSTEIMQTVFAIVRTKLRKDALEVFDTEISTINCYFRSNLDNTNDLKDAENYPIRGINYLQAAGNWHASAIAEGTRINPHVTDATQQKGFRDVFDKNFTRDSVQSLNQKEFLKFNFYKNLDWSDDSGLRKQINQYKKLKQLSNWQWAPNFFGGNYMYLVERMPKNIAQQITLTNPVPNNEEDFFRRADALFRATRVTMDIMEKSKNEKTNHYSQRSQKINNVQTEQPQKGKCYSCGQIGHFAKECPRRKGKEAYNRVQSTYKNYNGKQRKTFVRKYCSYCGKDNEYHTKTCPNNNANYYEGKRAKGPTPMVHKYNNFKSNRGKERPQYNSNRNNGRRPQNNTRKSFTRKRVNNYKEEKQSEKVYNSERKKRNDYKSKEKSSYKNDKRKVNHYDEENKEYNSDEEIERSHSQHTNSDEITQLDTTNQLKIHSTKSKSHATSYLARKTSDLGKSEKKPAVAHCKDEPTKQALYEKHKEFLESQLEKKKEGRSTYKPYEQYDVPRDKQFVKENKQIGIKIPHSPTDDVFLNERLSQASRRNEDIPQGVLPKVTRFLEDVGQGIKNKFTSRPTTPSPLSQHTLSYTPSPDPYERKQQRYKSPSLSLKHTDQISNEKIEEIEIPYYDNVYNEGQSSTYRPVHDTFRGQTYTMYVPETIYQELEEFKEEKLSELEAQLEADLEEHRIERFGQEVENQLKENKEGYGINDDEEYNHILLNNLTIRQKKKN</sequence>
<keyword evidence="1" id="KW-0863">Zinc-finger</keyword>
<accession>A0A9N9IE66</accession>
<name>A0A9N9IE66_9GLOM</name>
<organism evidence="4 5">
    <name type="scientific">Dentiscutata erythropus</name>
    <dbReference type="NCBI Taxonomy" id="1348616"/>
    <lineage>
        <taxon>Eukaryota</taxon>
        <taxon>Fungi</taxon>
        <taxon>Fungi incertae sedis</taxon>
        <taxon>Mucoromycota</taxon>
        <taxon>Glomeromycotina</taxon>
        <taxon>Glomeromycetes</taxon>
        <taxon>Diversisporales</taxon>
        <taxon>Gigasporaceae</taxon>
        <taxon>Dentiscutata</taxon>
    </lineage>
</organism>
<dbReference type="GO" id="GO:0008270">
    <property type="term" value="F:zinc ion binding"/>
    <property type="evidence" value="ECO:0007669"/>
    <property type="project" value="UniProtKB-KW"/>
</dbReference>
<keyword evidence="1" id="KW-0479">Metal-binding</keyword>
<feature type="domain" description="CCHC-type" evidence="3">
    <location>
        <begin position="536"/>
        <end position="552"/>
    </location>
</feature>
<comment type="caution">
    <text evidence="4">The sequence shown here is derived from an EMBL/GenBank/DDBJ whole genome shotgun (WGS) entry which is preliminary data.</text>
</comment>
<feature type="compositionally biased region" description="Basic and acidic residues" evidence="2">
    <location>
        <begin position="678"/>
        <end position="689"/>
    </location>
</feature>